<name>A0A4S4LRU9_9AGAM</name>
<proteinExistence type="predicted"/>
<keyword evidence="2" id="KW-1185">Reference proteome</keyword>
<evidence type="ECO:0000313" key="2">
    <source>
        <dbReference type="Proteomes" id="UP000310158"/>
    </source>
</evidence>
<gene>
    <name evidence="1" type="ORF">EW146_g6018</name>
</gene>
<dbReference type="EMBL" id="SGPL01000287">
    <property type="protein sequence ID" value="THH14301.1"/>
    <property type="molecule type" value="Genomic_DNA"/>
</dbReference>
<reference evidence="1 2" key="1">
    <citation type="submission" date="2019-02" db="EMBL/GenBank/DDBJ databases">
        <title>Genome sequencing of the rare red list fungi Bondarzewia mesenterica.</title>
        <authorList>
            <person name="Buettner E."/>
            <person name="Kellner H."/>
        </authorList>
    </citation>
    <scope>NUCLEOTIDE SEQUENCE [LARGE SCALE GENOMIC DNA]</scope>
    <source>
        <strain evidence="1 2">DSM 108281</strain>
    </source>
</reference>
<comment type="caution">
    <text evidence="1">The sequence shown here is derived from an EMBL/GenBank/DDBJ whole genome shotgun (WGS) entry which is preliminary data.</text>
</comment>
<sequence>MRSSTEASTTSTRLFSLPSLTSRVHRCTELPRIKSVLMTSTVAFPSSDRRKSDISVLSRHVTALEICELVYGNAGLAEWETLEDFYESSANSTAHDWIHMVRHARFQVYENPFITAISCGVIGDIHSLSRQLSKVDVPRPLSVLRSLLGRRRDDEDAWFRFVRMWTEVGEVCESESFDGHRRCIVEHTLNILFLPGLHSNHQITHQLPSNSLTSEAPQPSHSRSLHFTISSSTYGPPLPPLPAPGMGLALPSPLHLQLHVLTRLSFNEQGKITHHRDYWDVRDVVGLFPGGMLTQWIGTRLAAKGLSIASHLVAWVFGGAESRRPARRASEPVVDPQIGRLNHWLDTDSSLVMLCITDLQPVAVFRFDTMRPHTDDRTTYAAPNMTEHLSTESRDGSRINSVRGFFCQMMLKLPAISFGEGGKEGREATSKVLYALIRRDSQDGGAHASADGIP</sequence>
<accession>A0A4S4LRU9</accession>
<organism evidence="1 2">
    <name type="scientific">Bondarzewia mesenterica</name>
    <dbReference type="NCBI Taxonomy" id="1095465"/>
    <lineage>
        <taxon>Eukaryota</taxon>
        <taxon>Fungi</taxon>
        <taxon>Dikarya</taxon>
        <taxon>Basidiomycota</taxon>
        <taxon>Agaricomycotina</taxon>
        <taxon>Agaricomycetes</taxon>
        <taxon>Russulales</taxon>
        <taxon>Bondarzewiaceae</taxon>
        <taxon>Bondarzewia</taxon>
    </lineage>
</organism>
<dbReference type="AlphaFoldDB" id="A0A4S4LRU9"/>
<dbReference type="Proteomes" id="UP000310158">
    <property type="component" value="Unassembled WGS sequence"/>
</dbReference>
<protein>
    <submittedName>
        <fullName evidence="1">Uncharacterized protein</fullName>
    </submittedName>
</protein>
<evidence type="ECO:0000313" key="1">
    <source>
        <dbReference type="EMBL" id="THH14301.1"/>
    </source>
</evidence>
<dbReference type="OrthoDB" id="9995831at2759"/>